<dbReference type="KEGG" id="wna:KA717_21935"/>
<name>A0A977KS55_9CYAN</name>
<sequence>MNNHSSLEISDLQDEYPEVTQTDLDRAVFRVGLKPSPRKQSIMIDLDETLIAYFKLKAGEEGYQSLISEILRQSVSQEELQGCLP</sequence>
<proteinExistence type="predicted"/>
<organism evidence="1">
    <name type="scientific">Woronichinia naegeliana WA131</name>
    <dbReference type="NCBI Taxonomy" id="2824559"/>
    <lineage>
        <taxon>Bacteria</taxon>
        <taxon>Bacillati</taxon>
        <taxon>Cyanobacteriota</taxon>
        <taxon>Cyanophyceae</taxon>
        <taxon>Synechococcales</taxon>
        <taxon>Coelosphaeriaceae</taxon>
        <taxon>Woronichinia</taxon>
    </lineage>
</organism>
<gene>
    <name evidence="1" type="ORF">KA717_21935</name>
</gene>
<dbReference type="AlphaFoldDB" id="A0A977KS55"/>
<dbReference type="Proteomes" id="UP001065613">
    <property type="component" value="Chromosome"/>
</dbReference>
<protein>
    <submittedName>
        <fullName evidence="1">BrnA antitoxin family protein</fullName>
    </submittedName>
</protein>
<dbReference type="EMBL" id="CP073041">
    <property type="protein sequence ID" value="UXE58688.1"/>
    <property type="molecule type" value="Genomic_DNA"/>
</dbReference>
<reference evidence="1" key="1">
    <citation type="submission" date="2021-04" db="EMBL/GenBank/DDBJ databases">
        <title>Genome sequence of Woronichinia naegeliana from Washington state freshwater lake bloom.</title>
        <authorList>
            <person name="Dreher T.W."/>
        </authorList>
    </citation>
    <scope>NUCLEOTIDE SEQUENCE</scope>
    <source>
        <strain evidence="1">WA131</strain>
    </source>
</reference>
<evidence type="ECO:0000313" key="1">
    <source>
        <dbReference type="EMBL" id="UXE58688.1"/>
    </source>
</evidence>
<accession>A0A977KS55</accession>